<dbReference type="EMBL" id="CAXLJL010000378">
    <property type="protein sequence ID" value="CAL5137163.1"/>
    <property type="molecule type" value="Genomic_DNA"/>
</dbReference>
<dbReference type="SMART" id="SM00225">
    <property type="entry name" value="BTB"/>
    <property type="match status" value="1"/>
</dbReference>
<dbReference type="PANTHER" id="PTHR14499">
    <property type="entry name" value="POTASSIUM CHANNEL TETRAMERIZATION DOMAIN-CONTAINING"/>
    <property type="match status" value="1"/>
</dbReference>
<dbReference type="Pfam" id="PF02214">
    <property type="entry name" value="BTB_2"/>
    <property type="match status" value="1"/>
</dbReference>
<evidence type="ECO:0000313" key="3">
    <source>
        <dbReference type="Proteomes" id="UP001497525"/>
    </source>
</evidence>
<dbReference type="InterPro" id="IPR011333">
    <property type="entry name" value="SKP1/BTB/POZ_sf"/>
</dbReference>
<dbReference type="AlphaFoldDB" id="A0AAV2TLA6"/>
<dbReference type="PANTHER" id="PTHR14499:SF67">
    <property type="entry name" value="BTB_POZ DOMAIN-CONTAINING PROTEIN TIWAZ"/>
    <property type="match status" value="1"/>
</dbReference>
<organism evidence="2 3">
    <name type="scientific">Calicophoron daubneyi</name>
    <name type="common">Rumen fluke</name>
    <name type="synonym">Paramphistomum daubneyi</name>
    <dbReference type="NCBI Taxonomy" id="300641"/>
    <lineage>
        <taxon>Eukaryota</taxon>
        <taxon>Metazoa</taxon>
        <taxon>Spiralia</taxon>
        <taxon>Lophotrochozoa</taxon>
        <taxon>Platyhelminthes</taxon>
        <taxon>Trematoda</taxon>
        <taxon>Digenea</taxon>
        <taxon>Plagiorchiida</taxon>
        <taxon>Pronocephalata</taxon>
        <taxon>Paramphistomoidea</taxon>
        <taxon>Paramphistomidae</taxon>
        <taxon>Calicophoron</taxon>
    </lineage>
</organism>
<accession>A0AAV2TLA6</accession>
<gene>
    <name evidence="2" type="ORF">CDAUBV1_LOCUS11427</name>
</gene>
<dbReference type="Gene3D" id="3.30.710.10">
    <property type="entry name" value="Potassium Channel Kv1.1, Chain A"/>
    <property type="match status" value="1"/>
</dbReference>
<dbReference type="InterPro" id="IPR003131">
    <property type="entry name" value="T1-type_BTB"/>
</dbReference>
<dbReference type="GO" id="GO:0051260">
    <property type="term" value="P:protein homooligomerization"/>
    <property type="evidence" value="ECO:0007669"/>
    <property type="project" value="InterPro"/>
</dbReference>
<protein>
    <recommendedName>
        <fullName evidence="1">BTB domain-containing protein</fullName>
    </recommendedName>
</protein>
<proteinExistence type="predicted"/>
<reference evidence="2" key="1">
    <citation type="submission" date="2024-06" db="EMBL/GenBank/DDBJ databases">
        <authorList>
            <person name="Liu X."/>
            <person name="Lenzi L."/>
            <person name="Haldenby T S."/>
            <person name="Uol C."/>
        </authorList>
    </citation>
    <scope>NUCLEOTIDE SEQUENCE</scope>
</reference>
<comment type="caution">
    <text evidence="2">The sequence shown here is derived from an EMBL/GenBank/DDBJ whole genome shotgun (WGS) entry which is preliminary data.</text>
</comment>
<name>A0AAV2TLA6_CALDB</name>
<evidence type="ECO:0000313" key="2">
    <source>
        <dbReference type="EMBL" id="CAL5137163.1"/>
    </source>
</evidence>
<dbReference type="Proteomes" id="UP001497525">
    <property type="component" value="Unassembled WGS sequence"/>
</dbReference>
<evidence type="ECO:0000259" key="1">
    <source>
        <dbReference type="SMART" id="SM00225"/>
    </source>
</evidence>
<dbReference type="SUPFAM" id="SSF54695">
    <property type="entry name" value="POZ domain"/>
    <property type="match status" value="1"/>
</dbReference>
<sequence>MSLDGTEDRANRPVFLNVGGKHYVTTTKTLNKYPKSLLNKLVDDRTAIRAPDGDLVVDRDGKLFRYILNFYRDGASSIPLHFGELEQLRLEAEYFHLYPMIRYIDMLREADETITVRQSADDVSVKGKPLNIYRIFAGLVKQEEETLWFRLLGKTNFVEMHRRLVGFGYRCIREAFLEDGVSECYYRKDKKLETRVSERNYNVNYGVNEVN</sequence>
<feature type="domain" description="BTB" evidence="1">
    <location>
        <begin position="12"/>
        <end position="112"/>
    </location>
</feature>
<dbReference type="CDD" id="cd18316">
    <property type="entry name" value="BTB_POZ_KCTD-like"/>
    <property type="match status" value="1"/>
</dbReference>
<dbReference type="InterPro" id="IPR000210">
    <property type="entry name" value="BTB/POZ_dom"/>
</dbReference>